<organism evidence="2 3">
    <name type="scientific">Candidatus Woesebacteria bacterium GW2011_GWC2_31_9</name>
    <dbReference type="NCBI Taxonomy" id="1618586"/>
    <lineage>
        <taxon>Bacteria</taxon>
        <taxon>Candidatus Woeseibacteriota</taxon>
    </lineage>
</organism>
<dbReference type="EMBL" id="LBOI01000001">
    <property type="protein sequence ID" value="KKP32293.1"/>
    <property type="molecule type" value="Genomic_DNA"/>
</dbReference>
<feature type="compositionally biased region" description="Basic and acidic residues" evidence="1">
    <location>
        <begin position="46"/>
        <end position="68"/>
    </location>
</feature>
<dbReference type="Proteomes" id="UP000034803">
    <property type="component" value="Unassembled WGS sequence"/>
</dbReference>
<feature type="region of interest" description="Disordered" evidence="1">
    <location>
        <begin position="35"/>
        <end position="68"/>
    </location>
</feature>
<reference evidence="2 3" key="1">
    <citation type="journal article" date="2015" name="Nature">
        <title>rRNA introns, odd ribosomes, and small enigmatic genomes across a large radiation of phyla.</title>
        <authorList>
            <person name="Brown C.T."/>
            <person name="Hug L.A."/>
            <person name="Thomas B.C."/>
            <person name="Sharon I."/>
            <person name="Castelle C.J."/>
            <person name="Singh A."/>
            <person name="Wilkins M.J."/>
            <person name="Williams K.H."/>
            <person name="Banfield J.F."/>
        </authorList>
    </citation>
    <scope>NUCLEOTIDE SEQUENCE [LARGE SCALE GENOMIC DNA]</scope>
</reference>
<dbReference type="AlphaFoldDB" id="A0A0F9YM25"/>
<evidence type="ECO:0000256" key="1">
    <source>
        <dbReference type="SAM" id="MobiDB-lite"/>
    </source>
</evidence>
<proteinExistence type="predicted"/>
<name>A0A0F9YM25_9BACT</name>
<sequence>MNTTAQSFKQAIKKSARTIGDEPLEILKNARDQVTGSEDYFSGNEKTNEVSKDDSAIRDEEQYKKKVSEQDGRHLEALEVELKDIRRQKLFNEIMQKIQDGIDVSVEEFSELTYEQREVLKAQIEVIKNKKIQSLNQNNGLIEPASKKGRRLGIFGQKQAAEKQTTRVENPIQSST</sequence>
<gene>
    <name evidence="2" type="ORF">UR21_C0001G0089</name>
</gene>
<protein>
    <submittedName>
        <fullName evidence="2">Uncharacterized protein</fullName>
    </submittedName>
</protein>
<feature type="region of interest" description="Disordered" evidence="1">
    <location>
        <begin position="156"/>
        <end position="176"/>
    </location>
</feature>
<evidence type="ECO:0000313" key="3">
    <source>
        <dbReference type="Proteomes" id="UP000034803"/>
    </source>
</evidence>
<feature type="compositionally biased region" description="Polar residues" evidence="1">
    <location>
        <begin position="167"/>
        <end position="176"/>
    </location>
</feature>
<accession>A0A0F9YM25</accession>
<evidence type="ECO:0000313" key="2">
    <source>
        <dbReference type="EMBL" id="KKP32293.1"/>
    </source>
</evidence>
<comment type="caution">
    <text evidence="2">The sequence shown here is derived from an EMBL/GenBank/DDBJ whole genome shotgun (WGS) entry which is preliminary data.</text>
</comment>